<dbReference type="InterPro" id="IPR023799">
    <property type="entry name" value="RbfA_dom_sf"/>
</dbReference>
<proteinExistence type="inferred from homology"/>
<dbReference type="AlphaFoldDB" id="A0A398CUJ4"/>
<comment type="similarity">
    <text evidence="2">Belongs to the RbfA family.</text>
</comment>
<keyword evidence="1 2" id="KW-0690">Ribosome biogenesis</keyword>
<dbReference type="EMBL" id="QXIS01000016">
    <property type="protein sequence ID" value="RIE06295.1"/>
    <property type="molecule type" value="Genomic_DNA"/>
</dbReference>
<dbReference type="OrthoDB" id="9793359at2"/>
<comment type="subcellular location">
    <subcellularLocation>
        <location evidence="2">Cytoplasm</location>
    </subcellularLocation>
</comment>
<dbReference type="GO" id="GO:0030490">
    <property type="term" value="P:maturation of SSU-rRNA"/>
    <property type="evidence" value="ECO:0007669"/>
    <property type="project" value="UniProtKB-UniRule"/>
</dbReference>
<organism evidence="3 4">
    <name type="scientific">Candidatus Cryosericum terrychapinii</name>
    <dbReference type="NCBI Taxonomy" id="2290919"/>
    <lineage>
        <taxon>Bacteria</taxon>
        <taxon>Pseudomonadati</taxon>
        <taxon>Caldisericota/Cryosericota group</taxon>
        <taxon>Candidatus Cryosericota</taxon>
        <taxon>Candidatus Cryosericia</taxon>
        <taxon>Candidatus Cryosericales</taxon>
        <taxon>Candidatus Cryosericaceae</taxon>
        <taxon>Candidatus Cryosericum</taxon>
    </lineage>
</organism>
<dbReference type="PANTHER" id="PTHR33515">
    <property type="entry name" value="RIBOSOME-BINDING FACTOR A, CHLOROPLASTIC-RELATED"/>
    <property type="match status" value="1"/>
</dbReference>
<dbReference type="GO" id="GO:0005829">
    <property type="term" value="C:cytosol"/>
    <property type="evidence" value="ECO:0007669"/>
    <property type="project" value="TreeGrafter"/>
</dbReference>
<dbReference type="PANTHER" id="PTHR33515:SF1">
    <property type="entry name" value="RIBOSOME-BINDING FACTOR A, CHLOROPLASTIC-RELATED"/>
    <property type="match status" value="1"/>
</dbReference>
<accession>A0A398CUJ4</accession>
<name>A0A398CUJ4_9BACT</name>
<dbReference type="Gene3D" id="3.30.300.20">
    <property type="match status" value="1"/>
</dbReference>
<dbReference type="RefSeq" id="WP_119088897.1">
    <property type="nucleotide sequence ID" value="NZ_QXIS01000016.1"/>
</dbReference>
<evidence type="ECO:0000313" key="3">
    <source>
        <dbReference type="EMBL" id="RIE06295.1"/>
    </source>
</evidence>
<keyword evidence="4" id="KW-1185">Reference proteome</keyword>
<dbReference type="InterPro" id="IPR000238">
    <property type="entry name" value="RbfA"/>
</dbReference>
<comment type="subunit">
    <text evidence="2">Monomer. Binds 30S ribosomal subunits, but not 50S ribosomal subunits or 70S ribosomes.</text>
</comment>
<evidence type="ECO:0000313" key="4">
    <source>
        <dbReference type="Proteomes" id="UP000266328"/>
    </source>
</evidence>
<evidence type="ECO:0000256" key="1">
    <source>
        <dbReference type="ARBA" id="ARBA00022517"/>
    </source>
</evidence>
<dbReference type="NCBIfam" id="TIGR00082">
    <property type="entry name" value="rbfA"/>
    <property type="match status" value="1"/>
</dbReference>
<gene>
    <name evidence="2 3" type="primary">rbfA</name>
    <name evidence="3" type="ORF">SMC7_03010</name>
</gene>
<reference evidence="3 4" key="1">
    <citation type="submission" date="2018-09" db="EMBL/GenBank/DDBJ databases">
        <title>Discovery and Ecogenomic Context for Candidatus Cryosericales, a Global Caldiserica Order Active in Thawing Permafrost.</title>
        <authorList>
            <person name="Martinez M.A."/>
            <person name="Woodcroft B.J."/>
            <person name="Ignacio Espinoza J.C."/>
            <person name="Zayed A."/>
            <person name="Singleton C.M."/>
            <person name="Boyd J."/>
            <person name="Li Y.-F."/>
            <person name="Purvine S."/>
            <person name="Maughan H."/>
            <person name="Hodgkins S.B."/>
            <person name="Anderson D."/>
            <person name="Sederholm M."/>
            <person name="Temperton B."/>
            <person name="Saleska S.R."/>
            <person name="Tyson G.W."/>
            <person name="Rich V.I."/>
        </authorList>
    </citation>
    <scope>NUCLEOTIDE SEQUENCE [LARGE SCALE GENOMIC DNA]</scope>
    <source>
        <strain evidence="3 4">SMC7</strain>
    </source>
</reference>
<dbReference type="HAMAP" id="MF_00003">
    <property type="entry name" value="RbfA"/>
    <property type="match status" value="1"/>
</dbReference>
<evidence type="ECO:0000256" key="2">
    <source>
        <dbReference type="HAMAP-Rule" id="MF_00003"/>
    </source>
</evidence>
<dbReference type="SUPFAM" id="SSF89919">
    <property type="entry name" value="Ribosome-binding factor A, RbfA"/>
    <property type="match status" value="1"/>
</dbReference>
<protein>
    <recommendedName>
        <fullName evidence="2">Ribosome-binding factor A</fullName>
    </recommendedName>
</protein>
<sequence>MKNIRRLRLEAFIRRSVEGQLVMMDDPDLRLLTVTRIDLSNDTRLAKVYVSSLSSDESGQKALMAALSRASGKFQQRLAADVSMRFTPLLSFHFDQGFVKGTQVVELLTELEKNEKKDPADS</sequence>
<comment type="caution">
    <text evidence="3">The sequence shown here is derived from an EMBL/GenBank/DDBJ whole genome shotgun (WGS) entry which is preliminary data.</text>
</comment>
<dbReference type="Proteomes" id="UP000266328">
    <property type="component" value="Unassembled WGS sequence"/>
</dbReference>
<comment type="function">
    <text evidence="2">One of several proteins that assist in the late maturation steps of the functional core of the 30S ribosomal subunit. Associates with free 30S ribosomal subunits (but not with 30S subunits that are part of 70S ribosomes or polysomes). Required for efficient processing of 16S rRNA. May interact with the 5'-terminal helix region of 16S rRNA.</text>
</comment>
<keyword evidence="2" id="KW-0963">Cytoplasm</keyword>
<dbReference type="GO" id="GO:0043024">
    <property type="term" value="F:ribosomal small subunit binding"/>
    <property type="evidence" value="ECO:0007669"/>
    <property type="project" value="TreeGrafter"/>
</dbReference>
<dbReference type="InterPro" id="IPR015946">
    <property type="entry name" value="KH_dom-like_a/b"/>
</dbReference>
<dbReference type="Pfam" id="PF02033">
    <property type="entry name" value="RBFA"/>
    <property type="match status" value="1"/>
</dbReference>